<dbReference type="EMBL" id="LR797480">
    <property type="protein sequence ID" value="CAB4219648.1"/>
    <property type="molecule type" value="Genomic_DNA"/>
</dbReference>
<reference evidence="2" key="1">
    <citation type="submission" date="2020-05" db="EMBL/GenBank/DDBJ databases">
        <authorList>
            <person name="Chiriac C."/>
            <person name="Salcher M."/>
            <person name="Ghai R."/>
            <person name="Kavagutti S V."/>
        </authorList>
    </citation>
    <scope>NUCLEOTIDE SEQUENCE</scope>
</reference>
<evidence type="ECO:0000313" key="2">
    <source>
        <dbReference type="EMBL" id="CAB4215008.1"/>
    </source>
</evidence>
<evidence type="ECO:0000256" key="1">
    <source>
        <dbReference type="SAM" id="MobiDB-lite"/>
    </source>
</evidence>
<feature type="region of interest" description="Disordered" evidence="1">
    <location>
        <begin position="113"/>
        <end position="136"/>
    </location>
</feature>
<gene>
    <name evidence="2" type="ORF">UFOVP1467_45</name>
    <name evidence="3" type="ORF">UFOVP1616_29</name>
</gene>
<organism evidence="2">
    <name type="scientific">uncultured Caudovirales phage</name>
    <dbReference type="NCBI Taxonomy" id="2100421"/>
    <lineage>
        <taxon>Viruses</taxon>
        <taxon>Duplodnaviria</taxon>
        <taxon>Heunggongvirae</taxon>
        <taxon>Uroviricota</taxon>
        <taxon>Caudoviricetes</taxon>
        <taxon>Peduoviridae</taxon>
        <taxon>Maltschvirus</taxon>
        <taxon>Maltschvirus maltsch</taxon>
    </lineage>
</organism>
<accession>A0A6J5SK75</accession>
<name>A0A6J5SK75_9CAUD</name>
<evidence type="ECO:0000313" key="3">
    <source>
        <dbReference type="EMBL" id="CAB4219648.1"/>
    </source>
</evidence>
<proteinExistence type="predicted"/>
<sequence length="136" mass="14858">MNIRPIRPYSPLFAPASRGECGKVIPPIFAPIRPSELQFGRVVGSLRVAGYSPLPMSLRGELQGRRGLDEREARHRAVLGIFAPFAPIRPSIRPCSPLNPCYTRREYSPLPPLSIRQGGAGATSPEALEGRGLDRC</sequence>
<dbReference type="EMBL" id="LR797420">
    <property type="protein sequence ID" value="CAB4215008.1"/>
    <property type="molecule type" value="Genomic_DNA"/>
</dbReference>
<protein>
    <submittedName>
        <fullName evidence="2">Uncharacterized protein</fullName>
    </submittedName>
</protein>